<feature type="compositionally biased region" description="Polar residues" evidence="1">
    <location>
        <begin position="71"/>
        <end position="84"/>
    </location>
</feature>
<dbReference type="Proteomes" id="UP000826234">
    <property type="component" value="Unassembled WGS sequence"/>
</dbReference>
<feature type="compositionally biased region" description="Basic and acidic residues" evidence="1">
    <location>
        <begin position="1"/>
        <end position="15"/>
    </location>
</feature>
<feature type="region of interest" description="Disordered" evidence="1">
    <location>
        <begin position="1"/>
        <end position="155"/>
    </location>
</feature>
<feature type="compositionally biased region" description="Basic and acidic residues" evidence="1">
    <location>
        <begin position="176"/>
        <end position="189"/>
    </location>
</feature>
<keyword evidence="3" id="KW-1185">Reference proteome</keyword>
<feature type="region of interest" description="Disordered" evidence="1">
    <location>
        <begin position="173"/>
        <end position="226"/>
    </location>
</feature>
<proteinExistence type="predicted"/>
<feature type="compositionally biased region" description="Basic and acidic residues" evidence="1">
    <location>
        <begin position="277"/>
        <end position="295"/>
    </location>
</feature>
<sequence>MEPTKDKASEEEKPLPKAALMEPKPNNASPKGNGDSGGEGPLQPEVSPPSKRPLEAEPPKPSAKKAKSSSNGVDTIPATSPQDSSHTEKEPGKEEQPETKAEQAKPESEPEALKKPPEVVEASSLKEEASLKSESAPSGPSISSSDSGSKPFQSYSQGALLFGKPRHIPTVSEFSFRLDQDKDFGKSKDGGQSSTKKLDSMELGEPPTKLWHSEGDGEKGSLLKPNSRCVPAATKLSFHVDQDKYFGKSKDGSQSSTKMFDSLEPGEPPAKLWPSEGDGKKGSLPKMSKEPEARFGENLNKMPL</sequence>
<reference evidence="2 3" key="1">
    <citation type="journal article" date="2022" name="Gigascience">
        <title>A chromosome-level genome assembly and annotation of the desert horned lizard, Phrynosoma platyrhinos, provides insight into chromosomal rearrangements among reptiles.</title>
        <authorList>
            <person name="Koochekian N."/>
            <person name="Ascanio A."/>
            <person name="Farleigh K."/>
            <person name="Card D.C."/>
            <person name="Schield D.R."/>
            <person name="Castoe T.A."/>
            <person name="Jezkova T."/>
        </authorList>
    </citation>
    <scope>NUCLEOTIDE SEQUENCE [LARGE SCALE GENOMIC DNA]</scope>
    <source>
        <strain evidence="2">NK-2021</strain>
    </source>
</reference>
<dbReference type="EMBL" id="JAIPUX010000953">
    <property type="protein sequence ID" value="KAH0625930.1"/>
    <property type="molecule type" value="Genomic_DNA"/>
</dbReference>
<feature type="region of interest" description="Disordered" evidence="1">
    <location>
        <begin position="243"/>
        <end position="304"/>
    </location>
</feature>
<name>A0ABQ7T872_PHRPL</name>
<gene>
    <name evidence="2" type="ORF">JD844_034309</name>
</gene>
<feature type="compositionally biased region" description="Basic and acidic residues" evidence="1">
    <location>
        <begin position="211"/>
        <end position="221"/>
    </location>
</feature>
<feature type="compositionally biased region" description="Low complexity" evidence="1">
    <location>
        <begin position="132"/>
        <end position="149"/>
    </location>
</feature>
<protein>
    <submittedName>
        <fullName evidence="2">Uncharacterized protein</fullName>
    </submittedName>
</protein>
<evidence type="ECO:0000313" key="2">
    <source>
        <dbReference type="EMBL" id="KAH0625930.1"/>
    </source>
</evidence>
<comment type="caution">
    <text evidence="2">The sequence shown here is derived from an EMBL/GenBank/DDBJ whole genome shotgun (WGS) entry which is preliminary data.</text>
</comment>
<organism evidence="2 3">
    <name type="scientific">Phrynosoma platyrhinos</name>
    <name type="common">Desert horned lizard</name>
    <dbReference type="NCBI Taxonomy" id="52577"/>
    <lineage>
        <taxon>Eukaryota</taxon>
        <taxon>Metazoa</taxon>
        <taxon>Chordata</taxon>
        <taxon>Craniata</taxon>
        <taxon>Vertebrata</taxon>
        <taxon>Euteleostomi</taxon>
        <taxon>Lepidosauria</taxon>
        <taxon>Squamata</taxon>
        <taxon>Bifurcata</taxon>
        <taxon>Unidentata</taxon>
        <taxon>Episquamata</taxon>
        <taxon>Toxicofera</taxon>
        <taxon>Iguania</taxon>
        <taxon>Phrynosomatidae</taxon>
        <taxon>Phrynosomatinae</taxon>
        <taxon>Phrynosoma</taxon>
    </lineage>
</organism>
<evidence type="ECO:0000256" key="1">
    <source>
        <dbReference type="SAM" id="MobiDB-lite"/>
    </source>
</evidence>
<accession>A0ABQ7T872</accession>
<evidence type="ECO:0000313" key="3">
    <source>
        <dbReference type="Proteomes" id="UP000826234"/>
    </source>
</evidence>
<feature type="compositionally biased region" description="Basic and acidic residues" evidence="1">
    <location>
        <begin position="85"/>
        <end position="131"/>
    </location>
</feature>